<dbReference type="Proteomes" id="UP001231189">
    <property type="component" value="Unassembled WGS sequence"/>
</dbReference>
<dbReference type="PANTHER" id="PTHR36766:SF39">
    <property type="entry name" value="DISEASE RESISTANCE PROTEIN RGA3"/>
    <property type="match status" value="1"/>
</dbReference>
<dbReference type="Gene3D" id="3.40.50.300">
    <property type="entry name" value="P-loop containing nucleotide triphosphate hydrolases"/>
    <property type="match status" value="1"/>
</dbReference>
<comment type="similarity">
    <text evidence="1">Belongs to the disease resistance NB-LRR family.</text>
</comment>
<dbReference type="InterPro" id="IPR032675">
    <property type="entry name" value="LRR_dom_sf"/>
</dbReference>
<evidence type="ECO:0000313" key="13">
    <source>
        <dbReference type="EMBL" id="KAK1645167.1"/>
    </source>
</evidence>
<evidence type="ECO:0000259" key="11">
    <source>
        <dbReference type="Pfam" id="PF23598"/>
    </source>
</evidence>
<proteinExistence type="inferred from homology"/>
<keyword evidence="6" id="KW-0067">ATP-binding</keyword>
<dbReference type="Gene3D" id="1.20.5.4130">
    <property type="match status" value="1"/>
</dbReference>
<dbReference type="Pfam" id="PF00931">
    <property type="entry name" value="NB-ARC"/>
    <property type="match status" value="1"/>
</dbReference>
<evidence type="ECO:0000259" key="8">
    <source>
        <dbReference type="Pfam" id="PF00931"/>
    </source>
</evidence>
<dbReference type="Pfam" id="PF23598">
    <property type="entry name" value="LRR_14"/>
    <property type="match status" value="1"/>
</dbReference>
<dbReference type="GO" id="GO:0005524">
    <property type="term" value="F:ATP binding"/>
    <property type="evidence" value="ECO:0007669"/>
    <property type="project" value="UniProtKB-KW"/>
</dbReference>
<evidence type="ECO:0000256" key="3">
    <source>
        <dbReference type="ARBA" id="ARBA00022737"/>
    </source>
</evidence>
<keyword evidence="5" id="KW-0611">Plant defense</keyword>
<dbReference type="SUPFAM" id="SSF52540">
    <property type="entry name" value="P-loop containing nucleoside triphosphate hydrolases"/>
    <property type="match status" value="1"/>
</dbReference>
<dbReference type="Gene3D" id="3.80.10.10">
    <property type="entry name" value="Ribonuclease Inhibitor"/>
    <property type="match status" value="4"/>
</dbReference>
<evidence type="ECO:0000256" key="6">
    <source>
        <dbReference type="ARBA" id="ARBA00022840"/>
    </source>
</evidence>
<dbReference type="PANTHER" id="PTHR36766">
    <property type="entry name" value="PLANT BROAD-SPECTRUM MILDEW RESISTANCE PROTEIN RPW8"/>
    <property type="match status" value="1"/>
</dbReference>
<dbReference type="Pfam" id="PF00560">
    <property type="entry name" value="LRR_1"/>
    <property type="match status" value="2"/>
</dbReference>
<evidence type="ECO:0000259" key="9">
    <source>
        <dbReference type="Pfam" id="PF18052"/>
    </source>
</evidence>
<accession>A0AAD8W8W7</accession>
<evidence type="ECO:0000259" key="12">
    <source>
        <dbReference type="Pfam" id="PF25019"/>
    </source>
</evidence>
<dbReference type="InterPro" id="IPR056789">
    <property type="entry name" value="LRR_R13L1-DRL21"/>
</dbReference>
<dbReference type="InterPro" id="IPR002182">
    <property type="entry name" value="NB-ARC"/>
</dbReference>
<evidence type="ECO:0000313" key="14">
    <source>
        <dbReference type="Proteomes" id="UP001231189"/>
    </source>
</evidence>
<evidence type="ECO:0000259" key="10">
    <source>
        <dbReference type="Pfam" id="PF23559"/>
    </source>
</evidence>
<dbReference type="SUPFAM" id="SSF52058">
    <property type="entry name" value="L domain-like"/>
    <property type="match status" value="3"/>
</dbReference>
<dbReference type="InterPro" id="IPR058922">
    <property type="entry name" value="WHD_DRP"/>
</dbReference>
<dbReference type="SMART" id="SM00369">
    <property type="entry name" value="LRR_TYP"/>
    <property type="match status" value="6"/>
</dbReference>
<feature type="domain" description="Disease resistance R13L4/SHOC-2-like LRR" evidence="11">
    <location>
        <begin position="526"/>
        <end position="652"/>
    </location>
</feature>
<comment type="caution">
    <text evidence="13">The sequence shown here is derived from an EMBL/GenBank/DDBJ whole genome shotgun (WGS) entry which is preliminary data.</text>
</comment>
<dbReference type="EMBL" id="JAUUTY010000004">
    <property type="protein sequence ID" value="KAK1645167.1"/>
    <property type="molecule type" value="Genomic_DNA"/>
</dbReference>
<dbReference type="InterPro" id="IPR036388">
    <property type="entry name" value="WH-like_DNA-bd_sf"/>
</dbReference>
<dbReference type="InterPro" id="IPR003591">
    <property type="entry name" value="Leu-rich_rpt_typical-subtyp"/>
</dbReference>
<dbReference type="Pfam" id="PF18052">
    <property type="entry name" value="Rx_N"/>
    <property type="match status" value="1"/>
</dbReference>
<feature type="domain" description="NB-ARC" evidence="8">
    <location>
        <begin position="153"/>
        <end position="322"/>
    </location>
</feature>
<dbReference type="GO" id="GO:0043531">
    <property type="term" value="F:ADP binding"/>
    <property type="evidence" value="ECO:0007669"/>
    <property type="project" value="InterPro"/>
</dbReference>
<keyword evidence="2" id="KW-0433">Leucine-rich repeat</keyword>
<dbReference type="InterPro" id="IPR042197">
    <property type="entry name" value="Apaf_helical"/>
</dbReference>
<dbReference type="GO" id="GO:0006952">
    <property type="term" value="P:defense response"/>
    <property type="evidence" value="ECO:0007669"/>
    <property type="project" value="UniProtKB-KW"/>
</dbReference>
<dbReference type="InterPro" id="IPR027417">
    <property type="entry name" value="P-loop_NTPase"/>
</dbReference>
<feature type="domain" description="R13L1/DRL21-like LRR repeat region" evidence="12">
    <location>
        <begin position="899"/>
        <end position="1013"/>
    </location>
</feature>
<keyword evidence="3" id="KW-0677">Repeat</keyword>
<name>A0AAD8W8W7_LOLMU</name>
<feature type="domain" description="Disease resistance N-terminal" evidence="9">
    <location>
        <begin position="9"/>
        <end position="82"/>
    </location>
</feature>
<dbReference type="Gene3D" id="1.10.10.10">
    <property type="entry name" value="Winged helix-like DNA-binding domain superfamily/Winged helix DNA-binding domain"/>
    <property type="match status" value="1"/>
</dbReference>
<evidence type="ECO:0000256" key="5">
    <source>
        <dbReference type="ARBA" id="ARBA00022821"/>
    </source>
</evidence>
<protein>
    <submittedName>
        <fullName evidence="13">Uncharacterized protein</fullName>
    </submittedName>
</protein>
<dbReference type="InterPro" id="IPR055414">
    <property type="entry name" value="LRR_R13L4/SHOC2-like"/>
</dbReference>
<keyword evidence="4" id="KW-0547">Nucleotide-binding</keyword>
<reference evidence="13" key="1">
    <citation type="submission" date="2023-07" db="EMBL/GenBank/DDBJ databases">
        <title>A chromosome-level genome assembly of Lolium multiflorum.</title>
        <authorList>
            <person name="Chen Y."/>
            <person name="Copetti D."/>
            <person name="Kolliker R."/>
            <person name="Studer B."/>
        </authorList>
    </citation>
    <scope>NUCLEOTIDE SEQUENCE</scope>
    <source>
        <strain evidence="13">02402/16</strain>
        <tissue evidence="13">Leaf</tissue>
    </source>
</reference>
<gene>
    <name evidence="13" type="ORF">QYE76_062972</name>
</gene>
<dbReference type="Pfam" id="PF23559">
    <property type="entry name" value="WHD_DRP"/>
    <property type="match status" value="1"/>
</dbReference>
<organism evidence="13 14">
    <name type="scientific">Lolium multiflorum</name>
    <name type="common">Italian ryegrass</name>
    <name type="synonym">Lolium perenne subsp. multiflorum</name>
    <dbReference type="NCBI Taxonomy" id="4521"/>
    <lineage>
        <taxon>Eukaryota</taxon>
        <taxon>Viridiplantae</taxon>
        <taxon>Streptophyta</taxon>
        <taxon>Embryophyta</taxon>
        <taxon>Tracheophyta</taxon>
        <taxon>Spermatophyta</taxon>
        <taxon>Magnoliopsida</taxon>
        <taxon>Liliopsida</taxon>
        <taxon>Poales</taxon>
        <taxon>Poaceae</taxon>
        <taxon>BOP clade</taxon>
        <taxon>Pooideae</taxon>
        <taxon>Poodae</taxon>
        <taxon>Poeae</taxon>
        <taxon>Poeae Chloroplast Group 2 (Poeae type)</taxon>
        <taxon>Loliodinae</taxon>
        <taxon>Loliinae</taxon>
        <taxon>Lolium</taxon>
    </lineage>
</organism>
<dbReference type="InterPro" id="IPR041118">
    <property type="entry name" value="Rx_N"/>
</dbReference>
<dbReference type="Pfam" id="PF25019">
    <property type="entry name" value="LRR_R13L1-DRL21"/>
    <property type="match status" value="1"/>
</dbReference>
<evidence type="ECO:0000256" key="1">
    <source>
        <dbReference type="ARBA" id="ARBA00008894"/>
    </source>
</evidence>
<dbReference type="InterPro" id="IPR001611">
    <property type="entry name" value="Leu-rich_rpt"/>
</dbReference>
<feature type="domain" description="Disease resistance protein winged helix" evidence="10">
    <location>
        <begin position="405"/>
        <end position="482"/>
    </location>
</feature>
<evidence type="ECO:0000256" key="2">
    <source>
        <dbReference type="ARBA" id="ARBA00022614"/>
    </source>
</evidence>
<sequence>MEAIVASVVVKQAIRSVAAAAGSPMARLWRNCKADLEEMRSTLSLLEAGLRDAERRSGNEEAVRVWLQLLKAVARDISGALDHPPPPSWKIFAKLSLVNKIEQLKKKLKAVEEKRHIFGFTFHNRSIIEDTDGRRETMACIDDEFSIVGRSREKQEIVRILLQSERKMTILPILGLGGMGKTTLAKLVFNDSRMQYFERRAWVHVSQNFNLARIAKAVASQFQGTADGFDDLQSLYNQLENISSGKKCLIVLDDLWESDIELLRKMKLMLNCGKQRSMVKIIVTTRIEAIAQELSTASPYKLGPLSDDNCWTVFKQIAFQSTNEEDLYVLEAVGRDIAIKCKGLPLAAHAVGSMLRNKSVDFWKATRDSTTWHKSSSHGDVLPSLRLSYEHMPFYLKPCFSYCAIFQKGRAMDKDKLIQQWIALDFVKPALPTLSHKVQAEEYLRELLATSLLQYSVSSLVTHEHAKDSKEVSMHDLVHDLARSVAGDETFYLHAINQNISPSDNCHHVVVVTYDKRLSRSLSANVRSLHFRDCAGQQLPGDTFSLTKNVCVLDITGCVLRKLPDPIRQLAHLRYLDASLLCDKDLPMWITSLVKLHYLSIHGSSKISELPKSIGNLKDLVHLDLSCCGSLAHLPEFFSYLTNLLLLNIADCSSLSALPNSICDLVNLEILNLSGSTLEELPKGLGNLKKVRLMHLSRCSRLRVLPDSVCNLVSLEKLDLSYCSVLQELPHFFGNLQELRFLDLSHCSNLVRLPDSFGNLSKLQHLNLEAFMHYMPLHHSDLHHYFAMLFPVLCNLSNLQYLNFSACPVSFLPESLGNLKMLHTLDISRCISLRKLPQSILRLPNLKSLVVKNCFPPIEDQIKQSALDNGLMSLPKFFVCAMAGGESSNILQLEAADAEELEIKFLENVVSLEEAKKVNLACKSRLSMLFLSWTGNAVDRLVDDESLLGELLPPTSLEQLILQGYMGIRFPSWMCSATYLTNLSRIELHNLQGCTQLPSLGQLPNLQELSIRALPNIKKLDKNFCGGNQAFKKLTKFVMQDMKNLEVWYTRVLVDAEYKREEVMFPNLHKLLIHGCNKLMVKPCPPVAAEWVIEVSDIIVSSWDGKGHPNIISNSTTCLEISDCHVKPDGWRLLYHLPGLCKLKLRMCNELNSLPGSIQVLTSLRSLLVFACCSLTELPEWFGNLTSLQELEINYCPKLESLHGSMQRLTSLRLLHLGHCDNILSLPEWFSHLISLQRLEISGCQLIKSLPRSMQHHNSLKELQIRHNPELKQWCEFFLDDKEIV</sequence>
<keyword evidence="7" id="KW-0175">Coiled coil</keyword>
<evidence type="ECO:0000256" key="4">
    <source>
        <dbReference type="ARBA" id="ARBA00022741"/>
    </source>
</evidence>
<evidence type="ECO:0000256" key="7">
    <source>
        <dbReference type="ARBA" id="ARBA00023054"/>
    </source>
</evidence>
<dbReference type="PRINTS" id="PR00364">
    <property type="entry name" value="DISEASERSIST"/>
</dbReference>
<keyword evidence="14" id="KW-1185">Reference proteome</keyword>
<dbReference type="Gene3D" id="1.10.8.430">
    <property type="entry name" value="Helical domain of apoptotic protease-activating factors"/>
    <property type="match status" value="1"/>
</dbReference>
<dbReference type="GO" id="GO:0051707">
    <property type="term" value="P:response to other organism"/>
    <property type="evidence" value="ECO:0007669"/>
    <property type="project" value="UniProtKB-ARBA"/>
</dbReference>